<dbReference type="Pfam" id="PF04324">
    <property type="entry name" value="Fer2_BFD"/>
    <property type="match status" value="1"/>
</dbReference>
<dbReference type="PANTHER" id="PTHR37424">
    <property type="entry name" value="BACTERIOFERRITIN-ASSOCIATED FERREDOXIN"/>
    <property type="match status" value="1"/>
</dbReference>
<evidence type="ECO:0000256" key="7">
    <source>
        <dbReference type="ARBA" id="ARBA00039386"/>
    </source>
</evidence>
<dbReference type="InterPro" id="IPR041854">
    <property type="entry name" value="BFD-like_2Fe2S-bd_dom_sf"/>
</dbReference>
<evidence type="ECO:0000313" key="11">
    <source>
        <dbReference type="Proteomes" id="UP001595791"/>
    </source>
</evidence>
<name>A0ABV8MPH3_9NEIS</name>
<dbReference type="CDD" id="cd19945">
    <property type="entry name" value="Fer2_BFD"/>
    <property type="match status" value="1"/>
</dbReference>
<keyword evidence="4" id="KW-0249">Electron transport</keyword>
<gene>
    <name evidence="10" type="ORF">ACFOW7_07240</name>
</gene>
<dbReference type="InterPro" id="IPR052371">
    <property type="entry name" value="BFD-associated_ferredoxin"/>
</dbReference>
<comment type="caution">
    <text evidence="10">The sequence shown here is derived from an EMBL/GenBank/DDBJ whole genome shotgun (WGS) entry which is preliminary data.</text>
</comment>
<evidence type="ECO:0000256" key="8">
    <source>
        <dbReference type="ARBA" id="ARBA00046332"/>
    </source>
</evidence>
<evidence type="ECO:0000256" key="4">
    <source>
        <dbReference type="ARBA" id="ARBA00022982"/>
    </source>
</evidence>
<dbReference type="PANTHER" id="PTHR37424:SF1">
    <property type="entry name" value="BACTERIOFERRITIN-ASSOCIATED FERREDOXIN"/>
    <property type="match status" value="1"/>
</dbReference>
<evidence type="ECO:0000256" key="3">
    <source>
        <dbReference type="ARBA" id="ARBA00022723"/>
    </source>
</evidence>
<sequence length="71" mass="7559">MYVCICNAVTDKQIRLAVRDGCGSMRDLRKELGVAGCCGKCAVTAQSVMREEQGRTSRNGSACFGDTLVPA</sequence>
<feature type="domain" description="BFD-like [2Fe-2S]-binding" evidence="9">
    <location>
        <begin position="2"/>
        <end position="50"/>
    </location>
</feature>
<dbReference type="EMBL" id="JBHSBU010000001">
    <property type="protein sequence ID" value="MFC4159150.1"/>
    <property type="molecule type" value="Genomic_DNA"/>
</dbReference>
<protein>
    <recommendedName>
        <fullName evidence="7">Bacterioferritin-associated ferredoxin</fullName>
    </recommendedName>
</protein>
<evidence type="ECO:0000313" key="10">
    <source>
        <dbReference type="EMBL" id="MFC4159150.1"/>
    </source>
</evidence>
<evidence type="ECO:0000256" key="2">
    <source>
        <dbReference type="ARBA" id="ARBA00022714"/>
    </source>
</evidence>
<proteinExistence type="inferred from homology"/>
<reference evidence="11" key="1">
    <citation type="journal article" date="2019" name="Int. J. Syst. Evol. Microbiol.">
        <title>The Global Catalogue of Microorganisms (GCM) 10K type strain sequencing project: providing services to taxonomists for standard genome sequencing and annotation.</title>
        <authorList>
            <consortium name="The Broad Institute Genomics Platform"/>
            <consortium name="The Broad Institute Genome Sequencing Center for Infectious Disease"/>
            <person name="Wu L."/>
            <person name="Ma J."/>
        </authorList>
    </citation>
    <scope>NUCLEOTIDE SEQUENCE [LARGE SCALE GENOMIC DNA]</scope>
    <source>
        <strain evidence="11">LMG 29894</strain>
    </source>
</reference>
<dbReference type="Proteomes" id="UP001595791">
    <property type="component" value="Unassembled WGS sequence"/>
</dbReference>
<keyword evidence="3" id="KW-0479">Metal-binding</keyword>
<keyword evidence="11" id="KW-1185">Reference proteome</keyword>
<keyword evidence="2" id="KW-0001">2Fe-2S</keyword>
<accession>A0ABV8MPH3</accession>
<evidence type="ECO:0000256" key="1">
    <source>
        <dbReference type="ARBA" id="ARBA00022448"/>
    </source>
</evidence>
<keyword evidence="1" id="KW-0813">Transport</keyword>
<evidence type="ECO:0000256" key="5">
    <source>
        <dbReference type="ARBA" id="ARBA00023004"/>
    </source>
</evidence>
<evidence type="ECO:0000259" key="9">
    <source>
        <dbReference type="Pfam" id="PF04324"/>
    </source>
</evidence>
<dbReference type="Gene3D" id="1.10.10.1100">
    <property type="entry name" value="BFD-like [2Fe-2S]-binding domain"/>
    <property type="match status" value="1"/>
</dbReference>
<comment type="similarity">
    <text evidence="8">Belongs to the Bfd family.</text>
</comment>
<keyword evidence="5" id="KW-0408">Iron</keyword>
<dbReference type="RefSeq" id="WP_378162594.1">
    <property type="nucleotide sequence ID" value="NZ_JBHSBU010000001.1"/>
</dbReference>
<organism evidence="10 11">
    <name type="scientific">Chitinimonas lacunae</name>
    <dbReference type="NCBI Taxonomy" id="1963018"/>
    <lineage>
        <taxon>Bacteria</taxon>
        <taxon>Pseudomonadati</taxon>
        <taxon>Pseudomonadota</taxon>
        <taxon>Betaproteobacteria</taxon>
        <taxon>Neisseriales</taxon>
        <taxon>Chitinibacteraceae</taxon>
        <taxon>Chitinimonas</taxon>
    </lineage>
</organism>
<evidence type="ECO:0000256" key="6">
    <source>
        <dbReference type="ARBA" id="ARBA00023014"/>
    </source>
</evidence>
<dbReference type="InterPro" id="IPR007419">
    <property type="entry name" value="BFD-like_2Fe2S-bd_dom"/>
</dbReference>
<keyword evidence="6" id="KW-0411">Iron-sulfur</keyword>